<accession>A0A841K8F4</accession>
<dbReference type="AlphaFoldDB" id="A0A841K8F4"/>
<dbReference type="EMBL" id="JACHEH010000004">
    <property type="protein sequence ID" value="MBB6168585.1"/>
    <property type="molecule type" value="Genomic_DNA"/>
</dbReference>
<gene>
    <name evidence="2" type="ORF">HNQ73_002215</name>
</gene>
<dbReference type="RefSeq" id="WP_183334880.1">
    <property type="nucleotide sequence ID" value="NZ_BMHX01000004.1"/>
</dbReference>
<protein>
    <submittedName>
        <fullName evidence="2">Uncharacterized protein</fullName>
    </submittedName>
</protein>
<reference evidence="2 3" key="1">
    <citation type="submission" date="2020-08" db="EMBL/GenBank/DDBJ databases">
        <title>Genomic Encyclopedia of Type Strains, Phase IV (KMG-IV): sequencing the most valuable type-strain genomes for metagenomic binning, comparative biology and taxonomic classification.</title>
        <authorList>
            <person name="Goeker M."/>
        </authorList>
    </citation>
    <scope>NUCLEOTIDE SEQUENCE [LARGE SCALE GENOMIC DNA]</scope>
    <source>
        <strain evidence="2 3">DSM 101465</strain>
    </source>
</reference>
<evidence type="ECO:0000256" key="1">
    <source>
        <dbReference type="SAM" id="Coils"/>
    </source>
</evidence>
<keyword evidence="3" id="KW-1185">Reference proteome</keyword>
<proteinExistence type="predicted"/>
<comment type="caution">
    <text evidence="2">The sequence shown here is derived from an EMBL/GenBank/DDBJ whole genome shotgun (WGS) entry which is preliminary data.</text>
</comment>
<dbReference type="Proteomes" id="UP000588017">
    <property type="component" value="Unassembled WGS sequence"/>
</dbReference>
<organism evidence="2 3">
    <name type="scientific">Chelatococcus composti</name>
    <dbReference type="NCBI Taxonomy" id="1743235"/>
    <lineage>
        <taxon>Bacteria</taxon>
        <taxon>Pseudomonadati</taxon>
        <taxon>Pseudomonadota</taxon>
        <taxon>Alphaproteobacteria</taxon>
        <taxon>Hyphomicrobiales</taxon>
        <taxon>Chelatococcaceae</taxon>
        <taxon>Chelatococcus</taxon>
    </lineage>
</organism>
<name>A0A841K8F4_9HYPH</name>
<evidence type="ECO:0000313" key="3">
    <source>
        <dbReference type="Proteomes" id="UP000588017"/>
    </source>
</evidence>
<sequence>MSALQQARQLQQLSQLMELLQQLLQAAGRSQCCGNSQSHSSCGSNGGRRDDLRLTGLTANFRLAGGVGPF</sequence>
<evidence type="ECO:0000313" key="2">
    <source>
        <dbReference type="EMBL" id="MBB6168585.1"/>
    </source>
</evidence>
<feature type="coiled-coil region" evidence="1">
    <location>
        <begin position="3"/>
        <end position="30"/>
    </location>
</feature>
<keyword evidence="1" id="KW-0175">Coiled coil</keyword>